<dbReference type="PANTHER" id="PTHR30265:SF4">
    <property type="entry name" value="KOW MOTIF FAMILY PROTEIN, EXPRESSED"/>
    <property type="match status" value="1"/>
</dbReference>
<evidence type="ECO:0000256" key="1">
    <source>
        <dbReference type="ARBA" id="ARBA00022814"/>
    </source>
</evidence>
<evidence type="ECO:0000256" key="3">
    <source>
        <dbReference type="ARBA" id="ARBA00023163"/>
    </source>
</evidence>
<dbReference type="Pfam" id="PF02357">
    <property type="entry name" value="NusG"/>
    <property type="match status" value="1"/>
</dbReference>
<reference evidence="5" key="1">
    <citation type="submission" date="2018-01" db="EMBL/GenBank/DDBJ databases">
        <authorList>
            <person name="Regsiter A."/>
            <person name="William W."/>
        </authorList>
    </citation>
    <scope>NUCLEOTIDE SEQUENCE</scope>
    <source>
        <strain evidence="5">TRIP AH-1</strain>
    </source>
</reference>
<keyword evidence="2" id="KW-0805">Transcription regulation</keyword>
<dbReference type="InterPro" id="IPR008991">
    <property type="entry name" value="Translation_prot_SH3-like_sf"/>
</dbReference>
<feature type="domain" description="NusG-like N-terminal" evidence="4">
    <location>
        <begin position="7"/>
        <end position="104"/>
    </location>
</feature>
<dbReference type="CDD" id="cd06091">
    <property type="entry name" value="KOW_NusG"/>
    <property type="match status" value="1"/>
</dbReference>
<accession>A0A445MVR8</accession>
<keyword evidence="3" id="KW-0804">Transcription</keyword>
<keyword evidence="1" id="KW-0889">Transcription antitermination</keyword>
<proteinExistence type="predicted"/>
<gene>
    <name evidence="5" type="primary">nusG</name>
    <name evidence="5" type="ORF">PITCH_A190048</name>
</gene>
<dbReference type="EMBL" id="OJIN01000101">
    <property type="protein sequence ID" value="SPD73472.1"/>
    <property type="molecule type" value="Genomic_DNA"/>
</dbReference>
<dbReference type="AlphaFoldDB" id="A0A445MVR8"/>
<dbReference type="InterPro" id="IPR006645">
    <property type="entry name" value="NGN-like_dom"/>
</dbReference>
<sequence length="169" mass="19353">MNENLLKWYAVHTRSHFENKVYEGLCGKSLEAFLPRIQVMSKRKDRRKKILTPLLPGYVFVHTDLNPQEHLHILKTAGIVRMISFKGHPVPANDNEIASLMILDGTDRTVQNREFMKTGDRVMIMEGPLKGLVGFYLRHAGKSDKVVVSVELLMRSLEVEIEGWALEKV</sequence>
<dbReference type="NCBIfam" id="NF033644">
    <property type="entry name" value="antiterm_UpxY"/>
    <property type="match status" value="1"/>
</dbReference>
<dbReference type="SUPFAM" id="SSF82679">
    <property type="entry name" value="N-utilization substance G protein NusG, N-terminal domain"/>
    <property type="match status" value="1"/>
</dbReference>
<dbReference type="SUPFAM" id="SSF50104">
    <property type="entry name" value="Translation proteins SH3-like domain"/>
    <property type="match status" value="1"/>
</dbReference>
<dbReference type="GO" id="GO:0006354">
    <property type="term" value="P:DNA-templated transcription elongation"/>
    <property type="evidence" value="ECO:0007669"/>
    <property type="project" value="InterPro"/>
</dbReference>
<dbReference type="SMART" id="SM00738">
    <property type="entry name" value="NGN"/>
    <property type="match status" value="1"/>
</dbReference>
<organism evidence="5">
    <name type="scientific">uncultured Desulfobacterium sp</name>
    <dbReference type="NCBI Taxonomy" id="201089"/>
    <lineage>
        <taxon>Bacteria</taxon>
        <taxon>Pseudomonadati</taxon>
        <taxon>Thermodesulfobacteriota</taxon>
        <taxon>Desulfobacteria</taxon>
        <taxon>Desulfobacterales</taxon>
        <taxon>Desulfobacteriaceae</taxon>
        <taxon>Desulfobacterium</taxon>
        <taxon>environmental samples</taxon>
    </lineage>
</organism>
<dbReference type="InterPro" id="IPR043425">
    <property type="entry name" value="NusG-like"/>
</dbReference>
<evidence type="ECO:0000256" key="2">
    <source>
        <dbReference type="ARBA" id="ARBA00023015"/>
    </source>
</evidence>
<evidence type="ECO:0000313" key="5">
    <source>
        <dbReference type="EMBL" id="SPD73472.1"/>
    </source>
</evidence>
<protein>
    <submittedName>
        <fullName evidence="5">Transcription termination/antitermination factor NusG</fullName>
    </submittedName>
</protein>
<dbReference type="InterPro" id="IPR036735">
    <property type="entry name" value="NGN_dom_sf"/>
</dbReference>
<name>A0A445MVR8_9BACT</name>
<dbReference type="CDD" id="cd09893">
    <property type="entry name" value="NGN_SP_TaA"/>
    <property type="match status" value="1"/>
</dbReference>
<dbReference type="Gene3D" id="3.30.70.940">
    <property type="entry name" value="NusG, N-terminal domain"/>
    <property type="match status" value="1"/>
</dbReference>
<dbReference type="PANTHER" id="PTHR30265">
    <property type="entry name" value="RHO-INTERACTING TRANSCRIPTION TERMINATION FACTOR NUSG"/>
    <property type="match status" value="1"/>
</dbReference>
<dbReference type="GO" id="GO:0031564">
    <property type="term" value="P:transcription antitermination"/>
    <property type="evidence" value="ECO:0007669"/>
    <property type="project" value="UniProtKB-KW"/>
</dbReference>
<evidence type="ECO:0000259" key="4">
    <source>
        <dbReference type="SMART" id="SM00738"/>
    </source>
</evidence>